<dbReference type="EMBL" id="CP095005">
    <property type="protein sequence ID" value="UOO96355.1"/>
    <property type="molecule type" value="Genomic_DNA"/>
</dbReference>
<dbReference type="GO" id="GO:0051997">
    <property type="term" value="F:2-oxo-4-hydroxy-4-carboxy-5-ureidoimidazoline decarboxylase activity"/>
    <property type="evidence" value="ECO:0007669"/>
    <property type="project" value="UniProtKB-EC"/>
</dbReference>
<dbReference type="GO" id="GO:0000255">
    <property type="term" value="P:allantoin metabolic process"/>
    <property type="evidence" value="ECO:0007669"/>
    <property type="project" value="InterPro"/>
</dbReference>
<feature type="compositionally biased region" description="Polar residues" evidence="7">
    <location>
        <begin position="77"/>
        <end position="88"/>
    </location>
</feature>
<accession>A0AAX3ARH3</accession>
<comment type="catalytic activity">
    <reaction evidence="1">
        <text>5-hydroxy-2-oxo-4-ureido-2,5-dihydro-1H-imidazole-5-carboxylate + H(+) = (S)-allantoin + CO2</text>
        <dbReference type="Rhea" id="RHEA:26301"/>
        <dbReference type="ChEBI" id="CHEBI:15378"/>
        <dbReference type="ChEBI" id="CHEBI:15678"/>
        <dbReference type="ChEBI" id="CHEBI:16526"/>
        <dbReference type="ChEBI" id="CHEBI:58639"/>
        <dbReference type="EC" id="4.1.1.97"/>
    </reaction>
</comment>
<dbReference type="EC" id="4.1.1.97" evidence="3"/>
<evidence type="ECO:0000313" key="11">
    <source>
        <dbReference type="Proteomes" id="UP000830542"/>
    </source>
</evidence>
<evidence type="ECO:0000313" key="9">
    <source>
        <dbReference type="EMBL" id="GAA0468373.1"/>
    </source>
</evidence>
<evidence type="ECO:0000256" key="4">
    <source>
        <dbReference type="ARBA" id="ARBA00022631"/>
    </source>
</evidence>
<dbReference type="InterPro" id="IPR018020">
    <property type="entry name" value="OHCU_decarboxylase"/>
</dbReference>
<comment type="pathway">
    <text evidence="2">Purine metabolism; urate degradation; (S)-allantoin from urate: step 3/3.</text>
</comment>
<reference evidence="10" key="2">
    <citation type="submission" date="2022-04" db="EMBL/GenBank/DDBJ databases">
        <title>Sequencing and genomic assembly of Halococcus dombrowskii.</title>
        <authorList>
            <person name="Lim S.W."/>
            <person name="MacLea K.S."/>
        </authorList>
    </citation>
    <scope>NUCLEOTIDE SEQUENCE</scope>
    <source>
        <strain evidence="10">H4</strain>
    </source>
</reference>
<evidence type="ECO:0000256" key="6">
    <source>
        <dbReference type="ARBA" id="ARBA00023239"/>
    </source>
</evidence>
<reference evidence="9" key="3">
    <citation type="submission" date="2023-12" db="EMBL/GenBank/DDBJ databases">
        <authorList>
            <person name="Sun Q."/>
            <person name="Inoue M."/>
        </authorList>
    </citation>
    <scope>NUCLEOTIDE SEQUENCE</scope>
    <source>
        <strain evidence="9">JCM 12289</strain>
    </source>
</reference>
<dbReference type="Proteomes" id="UP000830542">
    <property type="component" value="Chromosome"/>
</dbReference>
<dbReference type="PANTHER" id="PTHR43466:SF1">
    <property type="entry name" value="2-OXO-4-HYDROXY-4-CARBOXY-5-UREIDOIMIDAZOLINE DECARBOXYLASE-RELATED"/>
    <property type="match status" value="1"/>
</dbReference>
<evidence type="ECO:0000256" key="5">
    <source>
        <dbReference type="ARBA" id="ARBA00022793"/>
    </source>
</evidence>
<reference evidence="9" key="1">
    <citation type="journal article" date="2014" name="Int. J. Syst. Evol. Microbiol.">
        <title>Complete genome sequence of Corynebacterium casei LMG S-19264T (=DSM 44701T), isolated from a smear-ripened cheese.</title>
        <authorList>
            <consortium name="US DOE Joint Genome Institute (JGI-PGF)"/>
            <person name="Walter F."/>
            <person name="Albersmeier A."/>
            <person name="Kalinowski J."/>
            <person name="Ruckert C."/>
        </authorList>
    </citation>
    <scope>NUCLEOTIDE SEQUENCE</scope>
    <source>
        <strain evidence="9">JCM 12289</strain>
    </source>
</reference>
<evidence type="ECO:0000256" key="7">
    <source>
        <dbReference type="SAM" id="MobiDB-lite"/>
    </source>
</evidence>
<dbReference type="Pfam" id="PF09349">
    <property type="entry name" value="OHCU_decarbox"/>
    <property type="match status" value="1"/>
</dbReference>
<dbReference type="InterPro" id="IPR017580">
    <property type="entry name" value="OHCU_decarboxylase-1"/>
</dbReference>
<evidence type="ECO:0000256" key="2">
    <source>
        <dbReference type="ARBA" id="ARBA00004754"/>
    </source>
</evidence>
<dbReference type="SUPFAM" id="SSF158694">
    <property type="entry name" value="UraD-Like"/>
    <property type="match status" value="1"/>
</dbReference>
<feature type="domain" description="Oxo-4-hydroxy-4-carboxy-5-ureidoimidazoline decarboxylase" evidence="8">
    <location>
        <begin position="10"/>
        <end position="162"/>
    </location>
</feature>
<organism evidence="10 11">
    <name type="scientific">Halococcus dombrowskii</name>
    <dbReference type="NCBI Taxonomy" id="179637"/>
    <lineage>
        <taxon>Archaea</taxon>
        <taxon>Methanobacteriati</taxon>
        <taxon>Methanobacteriota</taxon>
        <taxon>Stenosarchaea group</taxon>
        <taxon>Halobacteria</taxon>
        <taxon>Halobacteriales</taxon>
        <taxon>Halococcaceae</taxon>
        <taxon>Halococcus</taxon>
    </lineage>
</organism>
<dbReference type="AlphaFoldDB" id="A0AAX3ARH3"/>
<dbReference type="GO" id="GO:0019628">
    <property type="term" value="P:urate catabolic process"/>
    <property type="evidence" value="ECO:0007669"/>
    <property type="project" value="TreeGrafter"/>
</dbReference>
<gene>
    <name evidence="10" type="primary">uraD</name>
    <name evidence="9" type="ORF">GCM10008985_26710</name>
    <name evidence="10" type="ORF">MUK72_06535</name>
</gene>
<protein>
    <recommendedName>
        <fullName evidence="3">2-oxo-4-hydroxy-4-carboxy-5-ureidoimidazoline decarboxylase</fullName>
        <ecNumber evidence="3">4.1.1.97</ecNumber>
    </recommendedName>
</protein>
<dbReference type="Proteomes" id="UP001500962">
    <property type="component" value="Unassembled WGS sequence"/>
</dbReference>
<dbReference type="RefSeq" id="WP_004055317.1">
    <property type="nucleotide sequence ID" value="NZ_BAAADN010000043.1"/>
</dbReference>
<keyword evidence="11" id="KW-1185">Reference proteome</keyword>
<dbReference type="KEGG" id="hdo:MUK72_06535"/>
<keyword evidence="6 10" id="KW-0456">Lyase</keyword>
<dbReference type="EMBL" id="BAAADN010000043">
    <property type="protein sequence ID" value="GAA0468373.1"/>
    <property type="molecule type" value="Genomic_DNA"/>
</dbReference>
<dbReference type="GO" id="GO:0006144">
    <property type="term" value="P:purine nucleobase metabolic process"/>
    <property type="evidence" value="ECO:0007669"/>
    <property type="project" value="UniProtKB-KW"/>
</dbReference>
<evidence type="ECO:0000313" key="10">
    <source>
        <dbReference type="EMBL" id="UOO96355.1"/>
    </source>
</evidence>
<dbReference type="GeneID" id="71761489"/>
<evidence type="ECO:0000259" key="8">
    <source>
        <dbReference type="Pfam" id="PF09349"/>
    </source>
</evidence>
<dbReference type="InterPro" id="IPR036778">
    <property type="entry name" value="OHCU_decarboxylase_sf"/>
</dbReference>
<name>A0AAX3ARH3_HALDO</name>
<evidence type="ECO:0000256" key="3">
    <source>
        <dbReference type="ARBA" id="ARBA00012257"/>
    </source>
</evidence>
<proteinExistence type="predicted"/>
<dbReference type="NCBIfam" id="TIGR03164">
    <property type="entry name" value="UHCUDC"/>
    <property type="match status" value="1"/>
</dbReference>
<dbReference type="Gene3D" id="1.10.3330.10">
    <property type="entry name" value="Oxo-4-hydroxy-4-carboxy-5-ureidoimidazoline decarboxylase"/>
    <property type="match status" value="1"/>
</dbReference>
<dbReference type="PANTHER" id="PTHR43466">
    <property type="entry name" value="2-OXO-4-HYDROXY-4-CARBOXY-5-UREIDOIMIDAZOLINE DECARBOXYLASE-RELATED"/>
    <property type="match status" value="1"/>
</dbReference>
<keyword evidence="5" id="KW-0210">Decarboxylase</keyword>
<sequence length="167" mass="19148">MAELTLEEANQLDEDAFVDRFGSVYETSPWVAERSRSAQPFSSVGDLQETFEATVEEASEERTRELLKAHPDLGEQTEMTDASEQEQASAGLDQLTPEQYEAFQRLNDRYQGKFGFPFIMSVNDESPETIRSAMEERVEHTTDEEFRTALDEVHEIARLRLDDMVED</sequence>
<evidence type="ECO:0000256" key="1">
    <source>
        <dbReference type="ARBA" id="ARBA00001163"/>
    </source>
</evidence>
<keyword evidence="4" id="KW-0659">Purine metabolism</keyword>
<feature type="region of interest" description="Disordered" evidence="7">
    <location>
        <begin position="71"/>
        <end position="95"/>
    </location>
</feature>